<dbReference type="EMBL" id="JBHSAS010000034">
    <property type="protein sequence ID" value="MFC4029841.1"/>
    <property type="molecule type" value="Genomic_DNA"/>
</dbReference>
<sequence>MLTNLHPPKVIEFALSQITEILKKHIEITSLYYFGMQSSAQGTHNSLNNGASKQQQHYHFYLLLLSKHISTNALANLSDIVRQDSGGKYTVSLLLYMPKQLIAASDHHKYFFCKIIQSGGLVEGSPFELAPLQLSQIPKLDIKGITNYTQDRIAIAKHCLHLSDIKENASILSAHLIRLSFEQLRLSTIYAFLNYHPQHYHPLYLFKLVLFCHEIPPNIFSEHLFEQSLLKSIFCFHHTELRYRSSALFSSADLHMAYFYSQCLLDYLLPIVNHHLQTLKTASHENEKT</sequence>
<evidence type="ECO:0000313" key="1">
    <source>
        <dbReference type="EMBL" id="MFC4029841.1"/>
    </source>
</evidence>
<evidence type="ECO:0008006" key="3">
    <source>
        <dbReference type="Google" id="ProtNLM"/>
    </source>
</evidence>
<dbReference type="RefSeq" id="WP_290231773.1">
    <property type="nucleotide sequence ID" value="NZ_JAUFPZ010000002.1"/>
</dbReference>
<organism evidence="1 2">
    <name type="scientific">Zunongwangia endophytica</name>
    <dbReference type="NCBI Taxonomy" id="1808945"/>
    <lineage>
        <taxon>Bacteria</taxon>
        <taxon>Pseudomonadati</taxon>
        <taxon>Bacteroidota</taxon>
        <taxon>Flavobacteriia</taxon>
        <taxon>Flavobacteriales</taxon>
        <taxon>Flavobacteriaceae</taxon>
        <taxon>Zunongwangia</taxon>
    </lineage>
</organism>
<reference evidence="2" key="1">
    <citation type="journal article" date="2019" name="Int. J. Syst. Evol. Microbiol.">
        <title>The Global Catalogue of Microorganisms (GCM) 10K type strain sequencing project: providing services to taxonomists for standard genome sequencing and annotation.</title>
        <authorList>
            <consortium name="The Broad Institute Genomics Platform"/>
            <consortium name="The Broad Institute Genome Sequencing Center for Infectious Disease"/>
            <person name="Wu L."/>
            <person name="Ma J."/>
        </authorList>
    </citation>
    <scope>NUCLEOTIDE SEQUENCE [LARGE SCALE GENOMIC DNA]</scope>
    <source>
        <strain evidence="2">CECT 9128</strain>
    </source>
</reference>
<evidence type="ECO:0000313" key="2">
    <source>
        <dbReference type="Proteomes" id="UP001595793"/>
    </source>
</evidence>
<gene>
    <name evidence="1" type="ORF">ACFOS1_20665</name>
</gene>
<keyword evidence="2" id="KW-1185">Reference proteome</keyword>
<comment type="caution">
    <text evidence="1">The sequence shown here is derived from an EMBL/GenBank/DDBJ whole genome shotgun (WGS) entry which is preliminary data.</text>
</comment>
<name>A0ABV8HEH6_9FLAO</name>
<dbReference type="Proteomes" id="UP001595793">
    <property type="component" value="Unassembled WGS sequence"/>
</dbReference>
<accession>A0ABV8HEH6</accession>
<protein>
    <recommendedName>
        <fullName evidence="3">Nucleotidyltransferase</fullName>
    </recommendedName>
</protein>
<proteinExistence type="predicted"/>